<dbReference type="PANTHER" id="PTHR30337">
    <property type="entry name" value="COMPONENT OF ATP-DEPENDENT DSDNA EXONUCLEASE"/>
    <property type="match status" value="1"/>
</dbReference>
<dbReference type="eggNOG" id="COG0420">
    <property type="taxonomic scope" value="Bacteria"/>
</dbReference>
<dbReference type="Gene3D" id="3.60.21.10">
    <property type="match status" value="1"/>
</dbReference>
<organism evidence="1 2">
    <name type="scientific">Corynebacterium maris DSM 45190</name>
    <dbReference type="NCBI Taxonomy" id="1224163"/>
    <lineage>
        <taxon>Bacteria</taxon>
        <taxon>Bacillati</taxon>
        <taxon>Actinomycetota</taxon>
        <taxon>Actinomycetes</taxon>
        <taxon>Mycobacteriales</taxon>
        <taxon>Corynebacteriaceae</taxon>
        <taxon>Corynebacterium</taxon>
    </lineage>
</organism>
<dbReference type="EMBL" id="CP003924">
    <property type="protein sequence ID" value="AGS35706.1"/>
    <property type="molecule type" value="Genomic_DNA"/>
</dbReference>
<proteinExistence type="predicted"/>
<dbReference type="InterPro" id="IPR029052">
    <property type="entry name" value="Metallo-depent_PP-like"/>
</dbReference>
<dbReference type="SUPFAM" id="SSF56300">
    <property type="entry name" value="Metallo-dependent phosphatases"/>
    <property type="match status" value="1"/>
</dbReference>
<dbReference type="STRING" id="1224163.B841_11170"/>
<dbReference type="HOGENOM" id="CLU_1319137_0_0_11"/>
<dbReference type="Proteomes" id="UP000015388">
    <property type="component" value="Chromosome"/>
</dbReference>
<dbReference type="PATRIC" id="fig|1224163.3.peg.2253"/>
<accession>S5TLE5</accession>
<dbReference type="InterPro" id="IPR050535">
    <property type="entry name" value="DNA_Repair-Maintenance_Comp"/>
</dbReference>
<name>S5TLE5_9CORY</name>
<protein>
    <submittedName>
        <fullName evidence="1">Metallophosphoesterase</fullName>
    </submittedName>
</protein>
<evidence type="ECO:0000313" key="2">
    <source>
        <dbReference type="Proteomes" id="UP000015388"/>
    </source>
</evidence>
<reference evidence="1 2" key="1">
    <citation type="submission" date="2012-11" db="EMBL/GenBank/DDBJ databases">
        <title>The complete genome sequence of Corynebacterium maris Coryn-1 (=DSM 45190).</title>
        <authorList>
            <person name="Schaffert L."/>
            <person name="Albersmeier A."/>
            <person name="Kalinowski J."/>
            <person name="Ruckert C."/>
        </authorList>
    </citation>
    <scope>NUCLEOTIDE SEQUENCE [LARGE SCALE GENOMIC DNA]</scope>
    <source>
        <strain evidence="2">Coryn-1</strain>
    </source>
</reference>
<dbReference type="KEGG" id="cmd:B841_11170"/>
<gene>
    <name evidence="1" type="ORF">B841_11170</name>
</gene>
<evidence type="ECO:0000313" key="1">
    <source>
        <dbReference type="EMBL" id="AGS35706.1"/>
    </source>
</evidence>
<dbReference type="PANTHER" id="PTHR30337:SF0">
    <property type="entry name" value="NUCLEASE SBCCD SUBUNIT D"/>
    <property type="match status" value="1"/>
</dbReference>
<dbReference type="AlphaFoldDB" id="S5TLE5"/>
<sequence length="199" mass="21531">MERGCRALVITGDFFDKKAVHDPEPLLACGERMLRHAVVEGLPVVLVWGNHDVASGLHRQLPTLDGVYVAGTEPALIEVPGVDVVFPAVSVEVNRDPRKVVGKCPATFRPSLAILHTSMEGQWDTSECLPTSLAEMRGRGYAGWVLGHVHDRIHLLERPFIGYTGAPWRRRPDVPGGSEYIEVSVPSGGDAATATVVPV</sequence>
<keyword evidence="2" id="KW-1185">Reference proteome</keyword>